<evidence type="ECO:0000313" key="2">
    <source>
        <dbReference type="Proteomes" id="UP000228934"/>
    </source>
</evidence>
<proteinExistence type="predicted"/>
<dbReference type="InterPro" id="IPR036291">
    <property type="entry name" value="NAD(P)-bd_dom_sf"/>
</dbReference>
<dbReference type="OrthoDB" id="47007at2759"/>
<protein>
    <submittedName>
        <fullName evidence="1">Uncharacterized protein</fullName>
    </submittedName>
</protein>
<dbReference type="InterPro" id="IPR002347">
    <property type="entry name" value="SDR_fam"/>
</dbReference>
<dbReference type="PANTHER" id="PTHR43975:SF2">
    <property type="entry name" value="EG:BACR7A4.14 PROTEIN-RELATED"/>
    <property type="match status" value="1"/>
</dbReference>
<dbReference type="Pfam" id="PF13561">
    <property type="entry name" value="adh_short_C2"/>
    <property type="match status" value="1"/>
</dbReference>
<accession>A0A2G9R4U4</accession>
<dbReference type="PANTHER" id="PTHR43975">
    <property type="entry name" value="ZGC:101858"/>
    <property type="match status" value="1"/>
</dbReference>
<keyword evidence="2" id="KW-1185">Reference proteome</keyword>
<sequence length="60" mass="6548">MSEEQYQELLKRTQETHALGRPGSVEEVARTIAFLASDAASFITGVTMPVDGGRHAMCPR</sequence>
<gene>
    <name evidence="1" type="ORF">AB205_0185490</name>
</gene>
<dbReference type="Gene3D" id="3.40.50.720">
    <property type="entry name" value="NAD(P)-binding Rossmann-like Domain"/>
    <property type="match status" value="1"/>
</dbReference>
<dbReference type="Proteomes" id="UP000228934">
    <property type="component" value="Unassembled WGS sequence"/>
</dbReference>
<name>A0A2G9R4U4_AQUCT</name>
<organism evidence="1 2">
    <name type="scientific">Aquarana catesbeiana</name>
    <name type="common">American bullfrog</name>
    <name type="synonym">Rana catesbeiana</name>
    <dbReference type="NCBI Taxonomy" id="8400"/>
    <lineage>
        <taxon>Eukaryota</taxon>
        <taxon>Metazoa</taxon>
        <taxon>Chordata</taxon>
        <taxon>Craniata</taxon>
        <taxon>Vertebrata</taxon>
        <taxon>Euteleostomi</taxon>
        <taxon>Amphibia</taxon>
        <taxon>Batrachia</taxon>
        <taxon>Anura</taxon>
        <taxon>Neobatrachia</taxon>
        <taxon>Ranoidea</taxon>
        <taxon>Ranidae</taxon>
        <taxon>Aquarana</taxon>
    </lineage>
</organism>
<dbReference type="EMBL" id="KV979468">
    <property type="protein sequence ID" value="PIO22872.1"/>
    <property type="molecule type" value="Genomic_DNA"/>
</dbReference>
<dbReference type="AlphaFoldDB" id="A0A2G9R4U4"/>
<dbReference type="SUPFAM" id="SSF51735">
    <property type="entry name" value="NAD(P)-binding Rossmann-fold domains"/>
    <property type="match status" value="1"/>
</dbReference>
<reference evidence="2" key="1">
    <citation type="journal article" date="2017" name="Nat. Commun.">
        <title>The North American bullfrog draft genome provides insight into hormonal regulation of long noncoding RNA.</title>
        <authorList>
            <person name="Hammond S.A."/>
            <person name="Warren R.L."/>
            <person name="Vandervalk B.P."/>
            <person name="Kucuk E."/>
            <person name="Khan H."/>
            <person name="Gibb E.A."/>
            <person name="Pandoh P."/>
            <person name="Kirk H."/>
            <person name="Zhao Y."/>
            <person name="Jones M."/>
            <person name="Mungall A.J."/>
            <person name="Coope R."/>
            <person name="Pleasance S."/>
            <person name="Moore R.A."/>
            <person name="Holt R.A."/>
            <person name="Round J.M."/>
            <person name="Ohora S."/>
            <person name="Walle B.V."/>
            <person name="Veldhoen N."/>
            <person name="Helbing C.C."/>
            <person name="Birol I."/>
        </authorList>
    </citation>
    <scope>NUCLEOTIDE SEQUENCE [LARGE SCALE GENOMIC DNA]</scope>
</reference>
<evidence type="ECO:0000313" key="1">
    <source>
        <dbReference type="EMBL" id="PIO22872.1"/>
    </source>
</evidence>